<keyword evidence="2" id="KW-0472">Membrane</keyword>
<evidence type="ECO:0000256" key="1">
    <source>
        <dbReference type="SAM" id="Coils"/>
    </source>
</evidence>
<protein>
    <recommendedName>
        <fullName evidence="5">DUF3618 domain-containing protein</fullName>
    </recommendedName>
</protein>
<keyword evidence="1" id="KW-0175">Coiled coil</keyword>
<keyword evidence="4" id="KW-1185">Reference proteome</keyword>
<proteinExistence type="predicted"/>
<keyword evidence="2" id="KW-1133">Transmembrane helix</keyword>
<evidence type="ECO:0008006" key="5">
    <source>
        <dbReference type="Google" id="ProtNLM"/>
    </source>
</evidence>
<name>A0ABP6S6X7_9ACTN</name>
<evidence type="ECO:0000256" key="2">
    <source>
        <dbReference type="SAM" id="Phobius"/>
    </source>
</evidence>
<dbReference type="EMBL" id="BAAAYL010000001">
    <property type="protein sequence ID" value="GAA3369367.1"/>
    <property type="molecule type" value="Genomic_DNA"/>
</dbReference>
<evidence type="ECO:0000313" key="4">
    <source>
        <dbReference type="Proteomes" id="UP001499990"/>
    </source>
</evidence>
<dbReference type="Proteomes" id="UP001499990">
    <property type="component" value="Unassembled WGS sequence"/>
</dbReference>
<gene>
    <name evidence="3" type="ORF">GCM10020367_11800</name>
</gene>
<dbReference type="RefSeq" id="WP_345035035.1">
    <property type="nucleotide sequence ID" value="NZ_BAAAYL010000001.1"/>
</dbReference>
<reference evidence="4" key="1">
    <citation type="journal article" date="2019" name="Int. J. Syst. Evol. Microbiol.">
        <title>The Global Catalogue of Microorganisms (GCM) 10K type strain sequencing project: providing services to taxonomists for standard genome sequencing and annotation.</title>
        <authorList>
            <consortium name="The Broad Institute Genomics Platform"/>
            <consortium name="The Broad Institute Genome Sequencing Center for Infectious Disease"/>
            <person name="Wu L."/>
            <person name="Ma J."/>
        </authorList>
    </citation>
    <scope>NUCLEOTIDE SEQUENCE [LARGE SCALE GENOMIC DNA]</scope>
    <source>
        <strain evidence="4">JCM 9651</strain>
    </source>
</reference>
<keyword evidence="2" id="KW-0812">Transmembrane</keyword>
<evidence type="ECO:0000313" key="3">
    <source>
        <dbReference type="EMBL" id="GAA3369367.1"/>
    </source>
</evidence>
<organism evidence="3 4">
    <name type="scientific">Streptomyces sannanensis</name>
    <dbReference type="NCBI Taxonomy" id="285536"/>
    <lineage>
        <taxon>Bacteria</taxon>
        <taxon>Bacillati</taxon>
        <taxon>Actinomycetota</taxon>
        <taxon>Actinomycetes</taxon>
        <taxon>Kitasatosporales</taxon>
        <taxon>Streptomycetaceae</taxon>
        <taxon>Streptomyces</taxon>
    </lineage>
</organism>
<feature type="transmembrane region" description="Helical" evidence="2">
    <location>
        <begin position="61"/>
        <end position="83"/>
    </location>
</feature>
<feature type="coiled-coil region" evidence="1">
    <location>
        <begin position="32"/>
        <end position="59"/>
    </location>
</feature>
<comment type="caution">
    <text evidence="3">The sequence shown here is derived from an EMBL/GenBank/DDBJ whole genome shotgun (WGS) entry which is preliminary data.</text>
</comment>
<sequence length="85" mass="9080">MSTDPDHAVVVDELAELRRCLEVGLARIDGHLALAAQRCDQTERDLADLAARVAALEHGRWPLPAVTVLASVGAVCLGVWQALGR</sequence>
<accession>A0ABP6S6X7</accession>